<keyword evidence="6" id="KW-0663">Pyridoxal phosphate</keyword>
<keyword evidence="4 7" id="KW-0032">Aminotransferase</keyword>
<reference evidence="10" key="1">
    <citation type="journal article" date="2014" name="PLoS ONE">
        <title>Transcriptome-Based Identification of ABC Transporters in the Western Tarnished Plant Bug Lygus hesperus.</title>
        <authorList>
            <person name="Hull J.J."/>
            <person name="Chaney K."/>
            <person name="Geib S.M."/>
            <person name="Fabrick J.A."/>
            <person name="Brent C.S."/>
            <person name="Walsh D."/>
            <person name="Lavine L.C."/>
        </authorList>
    </citation>
    <scope>NUCLEOTIDE SEQUENCE</scope>
</reference>
<dbReference type="InterPro" id="IPR015424">
    <property type="entry name" value="PyrdxlP-dep_Trfase"/>
</dbReference>
<comment type="similarity">
    <text evidence="2">Belongs to the class-I pyridoxal-phosphate-dependent aminotransferase family.</text>
</comment>
<dbReference type="GO" id="GO:0006520">
    <property type="term" value="P:amino acid metabolic process"/>
    <property type="evidence" value="ECO:0007669"/>
    <property type="project" value="InterPro"/>
</dbReference>
<evidence type="ECO:0000256" key="6">
    <source>
        <dbReference type="ARBA" id="ARBA00022898"/>
    </source>
</evidence>
<dbReference type="InterPro" id="IPR000796">
    <property type="entry name" value="Asp_trans"/>
</dbReference>
<dbReference type="AlphaFoldDB" id="A0A0A9WPU0"/>
<dbReference type="GO" id="GO:0004069">
    <property type="term" value="F:L-aspartate:2-oxoglutarate aminotransferase activity"/>
    <property type="evidence" value="ECO:0007669"/>
    <property type="project" value="UniProtKB-EC"/>
</dbReference>
<evidence type="ECO:0000313" key="10">
    <source>
        <dbReference type="EMBL" id="JAG08498.1"/>
    </source>
</evidence>
<dbReference type="InterPro" id="IPR004839">
    <property type="entry name" value="Aminotransferase_I/II_large"/>
</dbReference>
<sequence>MNMDYEYLPISGYQPFIDEALKLIYTPNIYDRVVGIQTLSGTGALSVGAMFLSKLYDKETTHVYLSDPTWVNHRSIFEQAGWKNINTYSYYDPKTIGFNLNAMKASVVGAPKGSIFVLHECAHNPTGVDPTHDEWLTIAELMLRKGHQVFFDSAYQGYASGSLDDDAYAARIFAEKGIEYLCAQSFSKNLGLYNERIGTLSVVLNDPSHKNAVLSQLKHVARSCYSNPPAHGARLVHIILSDP</sequence>
<dbReference type="CDD" id="cd00609">
    <property type="entry name" value="AAT_like"/>
    <property type="match status" value="1"/>
</dbReference>
<dbReference type="PANTHER" id="PTHR11879:SF55">
    <property type="entry name" value="GLUTAMATE OXALOACETATE TRANSAMINASE 1, ISOFORM B"/>
    <property type="match status" value="1"/>
</dbReference>
<accession>A0A0A9WPU0</accession>
<evidence type="ECO:0000256" key="4">
    <source>
        <dbReference type="ARBA" id="ARBA00022576"/>
    </source>
</evidence>
<comment type="cofactor">
    <cofactor evidence="1">
        <name>pyridoxal 5'-phosphate</name>
        <dbReference type="ChEBI" id="CHEBI:597326"/>
    </cofactor>
</comment>
<dbReference type="EMBL" id="GBHO01035107">
    <property type="protein sequence ID" value="JAG08497.1"/>
    <property type="molecule type" value="Transcribed_RNA"/>
</dbReference>
<dbReference type="EMBL" id="GBHO01035106">
    <property type="protein sequence ID" value="JAG08498.1"/>
    <property type="molecule type" value="Transcribed_RNA"/>
</dbReference>
<evidence type="ECO:0000313" key="9">
    <source>
        <dbReference type="EMBL" id="JAG08497.1"/>
    </source>
</evidence>
<keyword evidence="5 7" id="KW-0808">Transferase</keyword>
<feature type="domain" description="Aminotransferase class I/classII large" evidence="8">
    <location>
        <begin position="6"/>
        <end position="243"/>
    </location>
</feature>
<dbReference type="Pfam" id="PF00155">
    <property type="entry name" value="Aminotran_1_2"/>
    <property type="match status" value="1"/>
</dbReference>
<proteinExistence type="inferred from homology"/>
<evidence type="ECO:0000256" key="1">
    <source>
        <dbReference type="ARBA" id="ARBA00001933"/>
    </source>
</evidence>
<dbReference type="InterPro" id="IPR004838">
    <property type="entry name" value="NHTrfase_class1_PyrdxlP-BS"/>
</dbReference>
<dbReference type="FunFam" id="3.40.640.10:FF:000066">
    <property type="entry name" value="Aspartate aminotransferase"/>
    <property type="match status" value="1"/>
</dbReference>
<name>A0A0A9WPU0_LYGHE</name>
<protein>
    <recommendedName>
        <fullName evidence="7">Aspartate aminotransferase</fullName>
        <ecNumber evidence="7">2.6.1.1</ecNumber>
    </recommendedName>
</protein>
<comment type="subunit">
    <text evidence="3 7">Homodimer.</text>
</comment>
<evidence type="ECO:0000256" key="5">
    <source>
        <dbReference type="ARBA" id="ARBA00022679"/>
    </source>
</evidence>
<evidence type="ECO:0000256" key="2">
    <source>
        <dbReference type="ARBA" id="ARBA00007441"/>
    </source>
</evidence>
<dbReference type="GO" id="GO:0030170">
    <property type="term" value="F:pyridoxal phosphate binding"/>
    <property type="evidence" value="ECO:0007669"/>
    <property type="project" value="InterPro"/>
</dbReference>
<dbReference type="PANTHER" id="PTHR11879">
    <property type="entry name" value="ASPARTATE AMINOTRANSFERASE"/>
    <property type="match status" value="1"/>
</dbReference>
<comment type="catalytic activity">
    <reaction evidence="7">
        <text>L-aspartate + 2-oxoglutarate = oxaloacetate + L-glutamate</text>
        <dbReference type="Rhea" id="RHEA:21824"/>
        <dbReference type="ChEBI" id="CHEBI:16452"/>
        <dbReference type="ChEBI" id="CHEBI:16810"/>
        <dbReference type="ChEBI" id="CHEBI:29985"/>
        <dbReference type="ChEBI" id="CHEBI:29991"/>
        <dbReference type="EC" id="2.6.1.1"/>
    </reaction>
</comment>
<evidence type="ECO:0000259" key="8">
    <source>
        <dbReference type="Pfam" id="PF00155"/>
    </source>
</evidence>
<gene>
    <name evidence="10" type="primary">GOT1_1</name>
    <name evidence="9" type="synonym">GOT1_0</name>
    <name evidence="10" type="ORF">CM83_14217</name>
    <name evidence="9" type="ORF">CM83_14218</name>
</gene>
<dbReference type="PRINTS" id="PR00799">
    <property type="entry name" value="TRANSAMINASE"/>
</dbReference>
<dbReference type="EC" id="2.6.1.1" evidence="7"/>
<reference evidence="10" key="2">
    <citation type="submission" date="2014-07" db="EMBL/GenBank/DDBJ databases">
        <authorList>
            <person name="Hull J."/>
        </authorList>
    </citation>
    <scope>NUCLEOTIDE SEQUENCE</scope>
</reference>
<dbReference type="SUPFAM" id="SSF53383">
    <property type="entry name" value="PLP-dependent transferases"/>
    <property type="match status" value="1"/>
</dbReference>
<dbReference type="InterPro" id="IPR015421">
    <property type="entry name" value="PyrdxlP-dep_Trfase_major"/>
</dbReference>
<dbReference type="PROSITE" id="PS00105">
    <property type="entry name" value="AA_TRANSFER_CLASS_1"/>
    <property type="match status" value="1"/>
</dbReference>
<organism evidence="10">
    <name type="scientific">Lygus hesperus</name>
    <name type="common">Western plant bug</name>
    <dbReference type="NCBI Taxonomy" id="30085"/>
    <lineage>
        <taxon>Eukaryota</taxon>
        <taxon>Metazoa</taxon>
        <taxon>Ecdysozoa</taxon>
        <taxon>Arthropoda</taxon>
        <taxon>Hexapoda</taxon>
        <taxon>Insecta</taxon>
        <taxon>Pterygota</taxon>
        <taxon>Neoptera</taxon>
        <taxon>Paraneoptera</taxon>
        <taxon>Hemiptera</taxon>
        <taxon>Heteroptera</taxon>
        <taxon>Panheteroptera</taxon>
        <taxon>Cimicomorpha</taxon>
        <taxon>Miridae</taxon>
        <taxon>Mirini</taxon>
        <taxon>Lygus</taxon>
    </lineage>
</organism>
<comment type="miscellaneous">
    <text evidence="7">In eukaryotes there are cytoplasmic, mitochondrial and chloroplastic isozymes.</text>
</comment>
<evidence type="ECO:0000256" key="3">
    <source>
        <dbReference type="ARBA" id="ARBA00011738"/>
    </source>
</evidence>
<evidence type="ECO:0000256" key="7">
    <source>
        <dbReference type="RuleBase" id="RU000480"/>
    </source>
</evidence>
<dbReference type="Gene3D" id="3.40.640.10">
    <property type="entry name" value="Type I PLP-dependent aspartate aminotransferase-like (Major domain)"/>
    <property type="match status" value="1"/>
</dbReference>